<name>A0A556MM44_9SPHI</name>
<evidence type="ECO:0000313" key="3">
    <source>
        <dbReference type="EMBL" id="TSJ40918.1"/>
    </source>
</evidence>
<comment type="caution">
    <text evidence="3">The sequence shown here is derived from an EMBL/GenBank/DDBJ whole genome shotgun (WGS) entry which is preliminary data.</text>
</comment>
<feature type="region of interest" description="Disordered" evidence="1">
    <location>
        <begin position="94"/>
        <end position="132"/>
    </location>
</feature>
<dbReference type="RefSeq" id="WP_144248956.1">
    <property type="nucleotide sequence ID" value="NZ_VLPK01000002.1"/>
</dbReference>
<dbReference type="AlphaFoldDB" id="A0A556MM44"/>
<dbReference type="OrthoDB" id="1050181at2"/>
<accession>A0A556MM44</accession>
<evidence type="ECO:0000313" key="4">
    <source>
        <dbReference type="Proteomes" id="UP000318733"/>
    </source>
</evidence>
<reference evidence="3 4" key="1">
    <citation type="submission" date="2019-07" db="EMBL/GenBank/DDBJ databases">
        <authorList>
            <person name="Huq M.A."/>
        </authorList>
    </citation>
    <scope>NUCLEOTIDE SEQUENCE [LARGE SCALE GENOMIC DNA]</scope>
    <source>
        <strain evidence="3 4">MAH-19</strain>
    </source>
</reference>
<dbReference type="EMBL" id="VLPK01000002">
    <property type="protein sequence ID" value="TSJ40918.1"/>
    <property type="molecule type" value="Genomic_DNA"/>
</dbReference>
<dbReference type="NCBIfam" id="TIGR03741">
    <property type="entry name" value="PRTRC_E"/>
    <property type="match status" value="1"/>
</dbReference>
<proteinExistence type="predicted"/>
<feature type="domain" description="ParB-related ThiF-related cassette protein E" evidence="2">
    <location>
        <begin position="1"/>
        <end position="184"/>
    </location>
</feature>
<evidence type="ECO:0000256" key="1">
    <source>
        <dbReference type="SAM" id="MobiDB-lite"/>
    </source>
</evidence>
<sequence length="193" mass="22185">MNFFQQINELHLPGKWNLVIQSKEDGQFSVAVLFATAEVKDNAQKLVPPMQLQGTAEELDEHFFDTIRQPVQQASGLFHNINDYVKGLEDAQKQSKMEQDKKKAKALAKPAEPKDGIEVSTVPKPDKEEKRKDYEEAMKKVAELNDACKYAEALTFLPKIEDYPDRKTELEKKQADLERKREQYEKALTLFNA</sequence>
<dbReference type="Pfam" id="PF19556">
    <property type="entry name" value="PRTRC_E"/>
    <property type="match status" value="1"/>
</dbReference>
<protein>
    <submittedName>
        <fullName evidence="3">PRTRC system protein E</fullName>
    </submittedName>
</protein>
<keyword evidence="4" id="KW-1185">Reference proteome</keyword>
<evidence type="ECO:0000259" key="2">
    <source>
        <dbReference type="Pfam" id="PF19556"/>
    </source>
</evidence>
<organism evidence="3 4">
    <name type="scientific">Mucilaginibacter corticis</name>
    <dbReference type="NCBI Taxonomy" id="2597670"/>
    <lineage>
        <taxon>Bacteria</taxon>
        <taxon>Pseudomonadati</taxon>
        <taxon>Bacteroidota</taxon>
        <taxon>Sphingobacteriia</taxon>
        <taxon>Sphingobacteriales</taxon>
        <taxon>Sphingobacteriaceae</taxon>
        <taxon>Mucilaginibacter</taxon>
    </lineage>
</organism>
<gene>
    <name evidence="3" type="ORF">FO440_14365</name>
</gene>
<dbReference type="InterPro" id="IPR022273">
    <property type="entry name" value="PRTRC_protein-E"/>
</dbReference>
<dbReference type="Proteomes" id="UP000318733">
    <property type="component" value="Unassembled WGS sequence"/>
</dbReference>